<dbReference type="PRINTS" id="PR00744">
    <property type="entry name" value="GLHYDRLASE37"/>
</dbReference>
<dbReference type="InterPro" id="IPR012341">
    <property type="entry name" value="6hp_glycosidase-like_sf"/>
</dbReference>
<keyword evidence="2 4" id="KW-0378">Hydrolase</keyword>
<comment type="catalytic activity">
    <reaction evidence="4">
        <text>alpha,alpha-trehalose + H2O = alpha-D-glucose + beta-D-glucose</text>
        <dbReference type="Rhea" id="RHEA:32675"/>
        <dbReference type="ChEBI" id="CHEBI:15377"/>
        <dbReference type="ChEBI" id="CHEBI:15903"/>
        <dbReference type="ChEBI" id="CHEBI:16551"/>
        <dbReference type="ChEBI" id="CHEBI:17925"/>
        <dbReference type="EC" id="3.2.1.28"/>
    </reaction>
</comment>
<dbReference type="InterPro" id="IPR008928">
    <property type="entry name" value="6-hairpin_glycosidase_sf"/>
</dbReference>
<evidence type="ECO:0000256" key="4">
    <source>
        <dbReference type="RuleBase" id="RU361180"/>
    </source>
</evidence>
<dbReference type="Proteomes" id="UP001642260">
    <property type="component" value="Unassembled WGS sequence"/>
</dbReference>
<dbReference type="EMBL" id="CAKOAT010568487">
    <property type="protein sequence ID" value="CAH8382866.1"/>
    <property type="molecule type" value="Genomic_DNA"/>
</dbReference>
<gene>
    <name evidence="5" type="ORF">ERUC_LOCUS35349</name>
</gene>
<dbReference type="InterPro" id="IPR001661">
    <property type="entry name" value="Glyco_hydro_37"/>
</dbReference>
<evidence type="ECO:0000313" key="6">
    <source>
        <dbReference type="Proteomes" id="UP001642260"/>
    </source>
</evidence>
<dbReference type="SUPFAM" id="SSF48208">
    <property type="entry name" value="Six-hairpin glycosidases"/>
    <property type="match status" value="1"/>
</dbReference>
<proteinExistence type="inferred from homology"/>
<dbReference type="Gene3D" id="1.50.10.10">
    <property type="match status" value="1"/>
</dbReference>
<evidence type="ECO:0000256" key="2">
    <source>
        <dbReference type="ARBA" id="ARBA00022801"/>
    </source>
</evidence>
<evidence type="ECO:0000256" key="3">
    <source>
        <dbReference type="ARBA" id="ARBA00023295"/>
    </source>
</evidence>
<dbReference type="PANTHER" id="PTHR23403:SF1">
    <property type="entry name" value="TREHALASE"/>
    <property type="match status" value="1"/>
</dbReference>
<dbReference type="GO" id="GO:0004555">
    <property type="term" value="F:alpha,alpha-trehalase activity"/>
    <property type="evidence" value="ECO:0007669"/>
    <property type="project" value="UniProtKB-EC"/>
</dbReference>
<reference evidence="5 6" key="1">
    <citation type="submission" date="2022-03" db="EMBL/GenBank/DDBJ databases">
        <authorList>
            <person name="Macdonald S."/>
            <person name="Ahmed S."/>
            <person name="Newling K."/>
        </authorList>
    </citation>
    <scope>NUCLEOTIDE SEQUENCE [LARGE SCALE GENOMIC DNA]</scope>
</reference>
<sequence length="614" mass="69446">MNPHKHNHSPISTLSPSSPYKFLLSFHLLATPINLKRQRFTSLLLIFLFLCLSTSMADSDTGPVVQTTPLVTFLQRVQLTAIRSYSKKLDPKFYIDLSLKVPHDLSSAESAFKDLTSGSRDMSVPVEKLEKFVHEYFHDAGVDLVHHEPEDFISDPTEFLLNVENEKVRAWAREVHGLWRTLSCRVSDSVIKSPDRHTLLPLPEPVIVPGSRFREVYYWDSYWVIKGLLTSKMFTTAKGLVTNLMSLVETYGYALNGARAYYTNRSQPPLLSSMVYEIYKVTKDEELVRKAIPVLLKEYEFWNSGKHKVIIRDASGNAHILSRYYAMWNMPRPESSVFDQKSASGFSTTLEKQRFHRDIATAAESGCDFSTRWMRHPPNFTTMATTSVVPVDLNVFLLKMELDIAFMMEITGDKNGSERFVKASEARKKAFETVFWNEKAGQWLDYWLSSSGDEPEAWIAANQNNNVFASNFAPIWLSTFHSDENLVKKVVKALENSGLIAPAGILTSLTNSGQQWDAPNGWAPQQEMIVTGLARSGLKEAKQMAEDIARRWIRSSYCAYKTSGTIHEKLNVSEFGAYGGGGEYKPQTGFGWSNGVILAFLEEYGWPSDLSIEP</sequence>
<protein>
    <recommendedName>
        <fullName evidence="4">Trehalase</fullName>
        <ecNumber evidence="4">3.2.1.28</ecNumber>
    </recommendedName>
    <alternativeName>
        <fullName evidence="4">Alpha-trehalose glucohydrolase</fullName>
    </alternativeName>
</protein>
<dbReference type="AlphaFoldDB" id="A0ABC8LH54"/>
<comment type="similarity">
    <text evidence="1 4">Belongs to the glycosyl hydrolase 37 family.</text>
</comment>
<name>A0ABC8LH54_ERUVS</name>
<dbReference type="PANTHER" id="PTHR23403">
    <property type="entry name" value="TREHALASE"/>
    <property type="match status" value="1"/>
</dbReference>
<organism evidence="5 6">
    <name type="scientific">Eruca vesicaria subsp. sativa</name>
    <name type="common">Garden rocket</name>
    <name type="synonym">Eruca sativa</name>
    <dbReference type="NCBI Taxonomy" id="29727"/>
    <lineage>
        <taxon>Eukaryota</taxon>
        <taxon>Viridiplantae</taxon>
        <taxon>Streptophyta</taxon>
        <taxon>Embryophyta</taxon>
        <taxon>Tracheophyta</taxon>
        <taxon>Spermatophyta</taxon>
        <taxon>Magnoliopsida</taxon>
        <taxon>eudicotyledons</taxon>
        <taxon>Gunneridae</taxon>
        <taxon>Pentapetalae</taxon>
        <taxon>rosids</taxon>
        <taxon>malvids</taxon>
        <taxon>Brassicales</taxon>
        <taxon>Brassicaceae</taxon>
        <taxon>Brassiceae</taxon>
        <taxon>Eruca</taxon>
    </lineage>
</organism>
<accession>A0ABC8LH54</accession>
<dbReference type="PROSITE" id="PS00928">
    <property type="entry name" value="TREHALASE_2"/>
    <property type="match status" value="1"/>
</dbReference>
<dbReference type="InterPro" id="IPR018232">
    <property type="entry name" value="Glyco_hydro_37_CS"/>
</dbReference>
<dbReference type="Pfam" id="PF01204">
    <property type="entry name" value="Trehalase"/>
    <property type="match status" value="1"/>
</dbReference>
<keyword evidence="6" id="KW-1185">Reference proteome</keyword>
<comment type="caution">
    <text evidence="5">The sequence shown here is derived from an EMBL/GenBank/DDBJ whole genome shotgun (WGS) entry which is preliminary data.</text>
</comment>
<dbReference type="EC" id="3.2.1.28" evidence="4"/>
<evidence type="ECO:0000313" key="5">
    <source>
        <dbReference type="EMBL" id="CAH8382866.1"/>
    </source>
</evidence>
<evidence type="ECO:0000256" key="1">
    <source>
        <dbReference type="ARBA" id="ARBA00005615"/>
    </source>
</evidence>
<keyword evidence="3 4" id="KW-0326">Glycosidase</keyword>